<evidence type="ECO:0000313" key="6">
    <source>
        <dbReference type="Proteomes" id="UP000318050"/>
    </source>
</evidence>
<dbReference type="SUPFAM" id="SSF46689">
    <property type="entry name" value="Homeodomain-like"/>
    <property type="match status" value="1"/>
</dbReference>
<keyword evidence="1" id="KW-0805">Transcription regulation</keyword>
<feature type="domain" description="HTH araC/xylS-type" evidence="4">
    <location>
        <begin position="195"/>
        <end position="293"/>
    </location>
</feature>
<protein>
    <submittedName>
        <fullName evidence="5">AraC-like DNA-binding protein</fullName>
    </submittedName>
</protein>
<dbReference type="PANTHER" id="PTHR46796">
    <property type="entry name" value="HTH-TYPE TRANSCRIPTIONAL ACTIVATOR RHAS-RELATED"/>
    <property type="match status" value="1"/>
</dbReference>
<comment type="caution">
    <text evidence="5">The sequence shown here is derived from an EMBL/GenBank/DDBJ whole genome shotgun (WGS) entry which is preliminary data.</text>
</comment>
<dbReference type="Proteomes" id="UP000318050">
    <property type="component" value="Unassembled WGS sequence"/>
</dbReference>
<gene>
    <name evidence="5" type="ORF">FBZ92_101335</name>
</gene>
<dbReference type="InterPro" id="IPR050204">
    <property type="entry name" value="AraC_XylS_family_regulators"/>
</dbReference>
<dbReference type="Gene3D" id="1.10.10.60">
    <property type="entry name" value="Homeodomain-like"/>
    <property type="match status" value="1"/>
</dbReference>
<dbReference type="InterPro" id="IPR020449">
    <property type="entry name" value="Tscrpt_reg_AraC-type_HTH"/>
</dbReference>
<evidence type="ECO:0000256" key="3">
    <source>
        <dbReference type="ARBA" id="ARBA00023163"/>
    </source>
</evidence>
<accession>A0A560J1Y7</accession>
<dbReference type="PRINTS" id="PR00032">
    <property type="entry name" value="HTHARAC"/>
</dbReference>
<dbReference type="PROSITE" id="PS00041">
    <property type="entry name" value="HTH_ARAC_FAMILY_1"/>
    <property type="match status" value="1"/>
</dbReference>
<evidence type="ECO:0000256" key="1">
    <source>
        <dbReference type="ARBA" id="ARBA00023015"/>
    </source>
</evidence>
<dbReference type="GO" id="GO:0003700">
    <property type="term" value="F:DNA-binding transcription factor activity"/>
    <property type="evidence" value="ECO:0007669"/>
    <property type="project" value="InterPro"/>
</dbReference>
<dbReference type="SMART" id="SM00342">
    <property type="entry name" value="HTH_ARAC"/>
    <property type="match status" value="1"/>
</dbReference>
<reference evidence="5 6" key="1">
    <citation type="submission" date="2019-06" db="EMBL/GenBank/DDBJ databases">
        <title>Genomic Encyclopedia of Type Strains, Phase IV (KMG-V): Genome sequencing to study the core and pangenomes of soil and plant-associated prokaryotes.</title>
        <authorList>
            <person name="Whitman W."/>
        </authorList>
    </citation>
    <scope>NUCLEOTIDE SEQUENCE [LARGE SCALE GENOMIC DNA]</scope>
    <source>
        <strain evidence="5 6">BR 11140</strain>
    </source>
</reference>
<dbReference type="EMBL" id="VITT01000001">
    <property type="protein sequence ID" value="TWB64439.1"/>
    <property type="molecule type" value="Genomic_DNA"/>
</dbReference>
<dbReference type="PROSITE" id="PS01124">
    <property type="entry name" value="HTH_ARAC_FAMILY_2"/>
    <property type="match status" value="1"/>
</dbReference>
<evidence type="ECO:0000259" key="4">
    <source>
        <dbReference type="PROSITE" id="PS01124"/>
    </source>
</evidence>
<evidence type="ECO:0000256" key="2">
    <source>
        <dbReference type="ARBA" id="ARBA00023125"/>
    </source>
</evidence>
<proteinExistence type="predicted"/>
<dbReference type="Pfam" id="PF12833">
    <property type="entry name" value="HTH_18"/>
    <property type="match status" value="1"/>
</dbReference>
<dbReference type="GO" id="GO:0043565">
    <property type="term" value="F:sequence-specific DNA binding"/>
    <property type="evidence" value="ECO:0007669"/>
    <property type="project" value="InterPro"/>
</dbReference>
<sequence length="300" mass="32457">MATIRAQIASVFAANPIHGLRGGTGWHVDSVLRDIATIHHLTSDAFAFSLDEAKAFDGPGFCAHIIFLRTGQLSMVQPGHSRTLTPGDIFVACAWRPMTLEGTDDLDALIITLPAWWAMRRFLDGLAILPDLHIGTDYFAAPIIATLAGTLFDLPNGDAVSAAQGLAMIADLMRTALAAGIDTAKALPRWQGRIGEILEFIIRNLDTPGISAHDAAASLKCSVRTIYKTCAAQGTSFNAFLNEIRLVTAQYQLMNTTDRVSEIAYSVGFSSLSHFAHLFRARFGVSAKAMRQGRSTYLPH</sequence>
<dbReference type="InterPro" id="IPR018060">
    <property type="entry name" value="HTH_AraC"/>
</dbReference>
<dbReference type="InterPro" id="IPR018062">
    <property type="entry name" value="HTH_AraC-typ_CS"/>
</dbReference>
<keyword evidence="2 5" id="KW-0238">DNA-binding</keyword>
<dbReference type="AlphaFoldDB" id="A0A560J1Y7"/>
<keyword evidence="3" id="KW-0804">Transcription</keyword>
<dbReference type="InterPro" id="IPR009057">
    <property type="entry name" value="Homeodomain-like_sf"/>
</dbReference>
<organism evidence="5 6">
    <name type="scientific">Nitrospirillum amazonense</name>
    <dbReference type="NCBI Taxonomy" id="28077"/>
    <lineage>
        <taxon>Bacteria</taxon>
        <taxon>Pseudomonadati</taxon>
        <taxon>Pseudomonadota</taxon>
        <taxon>Alphaproteobacteria</taxon>
        <taxon>Rhodospirillales</taxon>
        <taxon>Azospirillaceae</taxon>
        <taxon>Nitrospirillum</taxon>
    </lineage>
</organism>
<evidence type="ECO:0000313" key="5">
    <source>
        <dbReference type="EMBL" id="TWB64439.1"/>
    </source>
</evidence>
<name>A0A560J1Y7_9PROT</name>
<dbReference type="PANTHER" id="PTHR46796:SF6">
    <property type="entry name" value="ARAC SUBFAMILY"/>
    <property type="match status" value="1"/>
</dbReference>